<feature type="compositionally biased region" description="Acidic residues" evidence="1">
    <location>
        <begin position="56"/>
        <end position="66"/>
    </location>
</feature>
<proteinExistence type="predicted"/>
<evidence type="ECO:0000313" key="3">
    <source>
        <dbReference type="Proteomes" id="UP000585474"/>
    </source>
</evidence>
<dbReference type="EMBL" id="BJWL01000021">
    <property type="protein sequence ID" value="GFZ10049.1"/>
    <property type="molecule type" value="Genomic_DNA"/>
</dbReference>
<sequence length="104" mass="11316">MLSKSPSGFNEQRTQGPSLFLCIFVYDYGTRNVTLNHFDSGTGDGVQKRGGGPQEETGEGESEDSKDEALQRYGAAFADGDFAVSLDFVFDARPQFHLKIIASS</sequence>
<name>A0A7J0GGW4_9ERIC</name>
<reference evidence="2 3" key="1">
    <citation type="submission" date="2019-07" db="EMBL/GenBank/DDBJ databases">
        <title>De Novo Assembly of kiwifruit Actinidia rufa.</title>
        <authorList>
            <person name="Sugita-Konishi S."/>
            <person name="Sato K."/>
            <person name="Mori E."/>
            <person name="Abe Y."/>
            <person name="Kisaki G."/>
            <person name="Hamano K."/>
            <person name="Suezawa K."/>
            <person name="Otani M."/>
            <person name="Fukuda T."/>
            <person name="Manabe T."/>
            <person name="Gomi K."/>
            <person name="Tabuchi M."/>
            <person name="Akimitsu K."/>
            <person name="Kataoka I."/>
        </authorList>
    </citation>
    <scope>NUCLEOTIDE SEQUENCE [LARGE SCALE GENOMIC DNA]</scope>
    <source>
        <strain evidence="3">cv. Fuchu</strain>
    </source>
</reference>
<dbReference type="AlphaFoldDB" id="A0A7J0GGW4"/>
<evidence type="ECO:0000313" key="2">
    <source>
        <dbReference type="EMBL" id="GFZ10049.1"/>
    </source>
</evidence>
<protein>
    <submittedName>
        <fullName evidence="2">Uncharacterized protein</fullName>
    </submittedName>
</protein>
<evidence type="ECO:0000256" key="1">
    <source>
        <dbReference type="SAM" id="MobiDB-lite"/>
    </source>
</evidence>
<keyword evidence="3" id="KW-1185">Reference proteome</keyword>
<feature type="region of interest" description="Disordered" evidence="1">
    <location>
        <begin position="38"/>
        <end position="68"/>
    </location>
</feature>
<feature type="compositionally biased region" description="Gly residues" evidence="1">
    <location>
        <begin position="42"/>
        <end position="53"/>
    </location>
</feature>
<comment type="caution">
    <text evidence="2">The sequence shown here is derived from an EMBL/GenBank/DDBJ whole genome shotgun (WGS) entry which is preliminary data.</text>
</comment>
<organism evidence="2 3">
    <name type="scientific">Actinidia rufa</name>
    <dbReference type="NCBI Taxonomy" id="165716"/>
    <lineage>
        <taxon>Eukaryota</taxon>
        <taxon>Viridiplantae</taxon>
        <taxon>Streptophyta</taxon>
        <taxon>Embryophyta</taxon>
        <taxon>Tracheophyta</taxon>
        <taxon>Spermatophyta</taxon>
        <taxon>Magnoliopsida</taxon>
        <taxon>eudicotyledons</taxon>
        <taxon>Gunneridae</taxon>
        <taxon>Pentapetalae</taxon>
        <taxon>asterids</taxon>
        <taxon>Ericales</taxon>
        <taxon>Actinidiaceae</taxon>
        <taxon>Actinidia</taxon>
    </lineage>
</organism>
<accession>A0A7J0GGW4</accession>
<gene>
    <name evidence="2" type="ORF">Acr_21g0006480</name>
</gene>
<dbReference type="Proteomes" id="UP000585474">
    <property type="component" value="Unassembled WGS sequence"/>
</dbReference>